<name>A0ABT0YT55_9BURK</name>
<keyword evidence="3" id="KW-1185">Reference proteome</keyword>
<proteinExistence type="predicted"/>
<evidence type="ECO:0000313" key="2">
    <source>
        <dbReference type="EMBL" id="MCM5681910.1"/>
    </source>
</evidence>
<evidence type="ECO:0000259" key="1">
    <source>
        <dbReference type="Pfam" id="PF23343"/>
    </source>
</evidence>
<evidence type="ECO:0000313" key="3">
    <source>
        <dbReference type="Proteomes" id="UP001165541"/>
    </source>
</evidence>
<protein>
    <recommendedName>
        <fullName evidence="1">Replication-associated protein ORF2/G2P domain-containing protein</fullName>
    </recommendedName>
</protein>
<feature type="domain" description="Replication-associated protein ORF2/G2P" evidence="1">
    <location>
        <begin position="55"/>
        <end position="159"/>
    </location>
</feature>
<dbReference type="RefSeq" id="WP_251780391.1">
    <property type="nucleotide sequence ID" value="NZ_JAMKFE010000015.1"/>
</dbReference>
<dbReference type="Pfam" id="PF23343">
    <property type="entry name" value="REP_ORF2-G2P"/>
    <property type="match status" value="1"/>
</dbReference>
<organism evidence="2 3">
    <name type="scientific">Caldimonas mangrovi</name>
    <dbReference type="NCBI Taxonomy" id="2944811"/>
    <lineage>
        <taxon>Bacteria</taxon>
        <taxon>Pseudomonadati</taxon>
        <taxon>Pseudomonadota</taxon>
        <taxon>Betaproteobacteria</taxon>
        <taxon>Burkholderiales</taxon>
        <taxon>Sphaerotilaceae</taxon>
        <taxon>Caldimonas</taxon>
    </lineage>
</organism>
<dbReference type="EMBL" id="JAMKFE010000015">
    <property type="protein sequence ID" value="MCM5681910.1"/>
    <property type="molecule type" value="Genomic_DNA"/>
</dbReference>
<sequence>MNVRVMAESDALRDHLDAFVPDVEQTRLARLRRSVGFAARCHAVSERGHRNDVPWMVTLTYAAVDGWKPDDITKALECYRQWCKRKGFACRYVWVAELQQRGAIHYHICCWLPKGQRMPKWDVRTSSHRLARRWWPHGMTNRKVARNAVPYLMKYMSKGSADVLKGFPRGARIYGVGGLEHALRRARRWLGLPAFVQGNSSIFDGWKRAEGGGWRAPSGELVESEFRRTWVGDRYALCRVARHDRAIEANGPFCWLSDRDTAFKHTVH</sequence>
<gene>
    <name evidence="2" type="ORF">M8A51_20470</name>
</gene>
<accession>A0ABT0YT55</accession>
<dbReference type="Proteomes" id="UP001165541">
    <property type="component" value="Unassembled WGS sequence"/>
</dbReference>
<comment type="caution">
    <text evidence="2">The sequence shown here is derived from an EMBL/GenBank/DDBJ whole genome shotgun (WGS) entry which is preliminary data.</text>
</comment>
<reference evidence="2" key="1">
    <citation type="submission" date="2022-05" db="EMBL/GenBank/DDBJ databases">
        <title>Schlegelella sp. nov., isolated from mangrove soil.</title>
        <authorList>
            <person name="Liu Y."/>
            <person name="Ge X."/>
            <person name="Liu W."/>
        </authorList>
    </citation>
    <scope>NUCLEOTIDE SEQUENCE</scope>
    <source>
        <strain evidence="2">S2-27</strain>
    </source>
</reference>
<dbReference type="InterPro" id="IPR056906">
    <property type="entry name" value="ORF2/G2P_dom"/>
</dbReference>